<organism evidence="1 2">
    <name type="scientific">Helianthus annuus</name>
    <name type="common">Common sunflower</name>
    <dbReference type="NCBI Taxonomy" id="4232"/>
    <lineage>
        <taxon>Eukaryota</taxon>
        <taxon>Viridiplantae</taxon>
        <taxon>Streptophyta</taxon>
        <taxon>Embryophyta</taxon>
        <taxon>Tracheophyta</taxon>
        <taxon>Spermatophyta</taxon>
        <taxon>Magnoliopsida</taxon>
        <taxon>eudicotyledons</taxon>
        <taxon>Gunneridae</taxon>
        <taxon>Pentapetalae</taxon>
        <taxon>asterids</taxon>
        <taxon>campanulids</taxon>
        <taxon>Asterales</taxon>
        <taxon>Asteraceae</taxon>
        <taxon>Asteroideae</taxon>
        <taxon>Heliantheae alliance</taxon>
        <taxon>Heliantheae</taxon>
        <taxon>Helianthus</taxon>
    </lineage>
</organism>
<accession>A0A251SSE9</accession>
<dbReference type="AlphaFoldDB" id="A0A251SSE9"/>
<name>A0A251SSE9_HELAN</name>
<gene>
    <name evidence="1" type="ORF">HannXRQ_Chr13g0405781</name>
</gene>
<evidence type="ECO:0000313" key="2">
    <source>
        <dbReference type="Proteomes" id="UP000215914"/>
    </source>
</evidence>
<sequence>MKPRNFPSSMPKEHLAGFSFIFTLRNELNVFLMSYNIWSSSGLLTTRSSI</sequence>
<reference evidence="2" key="1">
    <citation type="journal article" date="2017" name="Nature">
        <title>The sunflower genome provides insights into oil metabolism, flowering and Asterid evolution.</title>
        <authorList>
            <person name="Badouin H."/>
            <person name="Gouzy J."/>
            <person name="Grassa C.J."/>
            <person name="Murat F."/>
            <person name="Staton S.E."/>
            <person name="Cottret L."/>
            <person name="Lelandais-Briere C."/>
            <person name="Owens G.L."/>
            <person name="Carrere S."/>
            <person name="Mayjonade B."/>
            <person name="Legrand L."/>
            <person name="Gill N."/>
            <person name="Kane N.C."/>
            <person name="Bowers J.E."/>
            <person name="Hubner S."/>
            <person name="Bellec A."/>
            <person name="Berard A."/>
            <person name="Berges H."/>
            <person name="Blanchet N."/>
            <person name="Boniface M.C."/>
            <person name="Brunel D."/>
            <person name="Catrice O."/>
            <person name="Chaidir N."/>
            <person name="Claudel C."/>
            <person name="Donnadieu C."/>
            <person name="Faraut T."/>
            <person name="Fievet G."/>
            <person name="Helmstetter N."/>
            <person name="King M."/>
            <person name="Knapp S.J."/>
            <person name="Lai Z."/>
            <person name="Le Paslier M.C."/>
            <person name="Lippi Y."/>
            <person name="Lorenzon L."/>
            <person name="Mandel J.R."/>
            <person name="Marage G."/>
            <person name="Marchand G."/>
            <person name="Marquand E."/>
            <person name="Bret-Mestries E."/>
            <person name="Morien E."/>
            <person name="Nambeesan S."/>
            <person name="Nguyen T."/>
            <person name="Pegot-Espagnet P."/>
            <person name="Pouilly N."/>
            <person name="Raftis F."/>
            <person name="Sallet E."/>
            <person name="Schiex T."/>
            <person name="Thomas J."/>
            <person name="Vandecasteele C."/>
            <person name="Vares D."/>
            <person name="Vear F."/>
            <person name="Vautrin S."/>
            <person name="Crespi M."/>
            <person name="Mangin B."/>
            <person name="Burke J.M."/>
            <person name="Salse J."/>
            <person name="Munos S."/>
            <person name="Vincourt P."/>
            <person name="Rieseberg L.H."/>
            <person name="Langlade N.B."/>
        </authorList>
    </citation>
    <scope>NUCLEOTIDE SEQUENCE [LARGE SCALE GENOMIC DNA]</scope>
    <source>
        <strain evidence="2">cv. SF193</strain>
    </source>
</reference>
<dbReference type="Proteomes" id="UP000215914">
    <property type="component" value="Chromosome 13"/>
</dbReference>
<keyword evidence="2" id="KW-1185">Reference proteome</keyword>
<dbReference type="InParanoid" id="A0A251SSE9"/>
<evidence type="ECO:0000313" key="1">
    <source>
        <dbReference type="EMBL" id="OTG01785.1"/>
    </source>
</evidence>
<proteinExistence type="predicted"/>
<dbReference type="EMBL" id="CM007902">
    <property type="protein sequence ID" value="OTG01785.1"/>
    <property type="molecule type" value="Genomic_DNA"/>
</dbReference>
<protein>
    <submittedName>
        <fullName evidence="1">Uncharacterized protein</fullName>
    </submittedName>
</protein>